<dbReference type="EMBL" id="JYON01000001">
    <property type="protein sequence ID" value="KJH73507.1"/>
    <property type="molecule type" value="Genomic_DNA"/>
</dbReference>
<evidence type="ECO:0000313" key="2">
    <source>
        <dbReference type="Proteomes" id="UP000032452"/>
    </source>
</evidence>
<dbReference type="AlphaFoldDB" id="A0A0D8ZYM5"/>
<proteinExistence type="predicted"/>
<sequence>MPTNATKFKFSADGETLLTNGANEQSAELWSLTTGKQIYAFPAKSGFALCDVALSADGYLAAALMYSLSAPTLPTKRQVELKVWNLKTKQAQWTSPIQTHAIQTNETPACQIEFSPNSRFLATSISSRSRNPQVGVRIWNARQGTLQQITRSAVTYINRLAFSPDSSVLGFVTGNSQLHLWNLSARKLQAKLQALDGKYVMLILDAIFSPNQQEAIAFTSDGGIFSRLYRWQIKTGKLQSSSELPIDRTDSLLSLSPDAQTYVYGGDVTGYHIGNFQTRNSWDFPQNLSPTSGLTTVVFSPDAQQMAIAQGNQTINILR</sequence>
<comment type="caution">
    <text evidence="1">The sequence shown here is derived from an EMBL/GenBank/DDBJ whole genome shotgun (WGS) entry which is preliminary data.</text>
</comment>
<dbReference type="PANTHER" id="PTHR19879:SF9">
    <property type="entry name" value="TRANSCRIPTION INITIATION FACTOR TFIID SUBUNIT 5"/>
    <property type="match status" value="1"/>
</dbReference>
<name>A0A0D8ZYM5_9CYAN</name>
<dbReference type="SMART" id="SM00320">
    <property type="entry name" value="WD40"/>
    <property type="match status" value="3"/>
</dbReference>
<dbReference type="PANTHER" id="PTHR19879">
    <property type="entry name" value="TRANSCRIPTION INITIATION FACTOR TFIID"/>
    <property type="match status" value="1"/>
</dbReference>
<dbReference type="Proteomes" id="UP000032452">
    <property type="component" value="Unassembled WGS sequence"/>
</dbReference>
<dbReference type="InterPro" id="IPR001680">
    <property type="entry name" value="WD40_rpt"/>
</dbReference>
<dbReference type="Gene3D" id="2.130.10.10">
    <property type="entry name" value="YVTN repeat-like/Quinoprotein amine dehydrogenase"/>
    <property type="match status" value="2"/>
</dbReference>
<dbReference type="InterPro" id="IPR015943">
    <property type="entry name" value="WD40/YVTN_repeat-like_dom_sf"/>
</dbReference>
<organism evidence="1 2">
    <name type="scientific">Aliterella atlantica CENA595</name>
    <dbReference type="NCBI Taxonomy" id="1618023"/>
    <lineage>
        <taxon>Bacteria</taxon>
        <taxon>Bacillati</taxon>
        <taxon>Cyanobacteriota</taxon>
        <taxon>Cyanophyceae</taxon>
        <taxon>Chroococcidiopsidales</taxon>
        <taxon>Aliterellaceae</taxon>
        <taxon>Aliterella</taxon>
    </lineage>
</organism>
<dbReference type="STRING" id="1618023.UH38_01700"/>
<gene>
    <name evidence="1" type="ORF">UH38_01700</name>
</gene>
<protein>
    <submittedName>
        <fullName evidence="1">Uncharacterized protein</fullName>
    </submittedName>
</protein>
<dbReference type="SUPFAM" id="SSF82171">
    <property type="entry name" value="DPP6 N-terminal domain-like"/>
    <property type="match status" value="1"/>
</dbReference>
<keyword evidence="2" id="KW-1185">Reference proteome</keyword>
<reference evidence="1 2" key="1">
    <citation type="submission" date="2015-02" db="EMBL/GenBank/DDBJ databases">
        <title>Draft genome of a novel marine cyanobacterium (Chroococcales) isolated from South Atlantic Ocean.</title>
        <authorList>
            <person name="Rigonato J."/>
            <person name="Alvarenga D.O."/>
            <person name="Branco L.H."/>
            <person name="Varani A.M."/>
            <person name="Brandini F.P."/>
            <person name="Fiore M.F."/>
        </authorList>
    </citation>
    <scope>NUCLEOTIDE SEQUENCE [LARGE SCALE GENOMIC DNA]</scope>
    <source>
        <strain evidence="1 2">CENA595</strain>
    </source>
</reference>
<evidence type="ECO:0000313" key="1">
    <source>
        <dbReference type="EMBL" id="KJH73507.1"/>
    </source>
</evidence>
<accession>A0A0D8ZYM5</accession>